<dbReference type="InterPro" id="IPR054566">
    <property type="entry name" value="ManC/GMP-like_b-helix"/>
</dbReference>
<evidence type="ECO:0000256" key="8">
    <source>
        <dbReference type="ARBA" id="ARBA00047343"/>
    </source>
</evidence>
<dbReference type="AlphaFoldDB" id="A0A928V543"/>
<dbReference type="GO" id="GO:0016853">
    <property type="term" value="F:isomerase activity"/>
    <property type="evidence" value="ECO:0007669"/>
    <property type="project" value="UniProtKB-KW"/>
</dbReference>
<dbReference type="GO" id="GO:0005525">
    <property type="term" value="F:GTP binding"/>
    <property type="evidence" value="ECO:0007669"/>
    <property type="project" value="UniProtKB-KW"/>
</dbReference>
<feature type="domain" description="Nucleotidyl transferase" evidence="10">
    <location>
        <begin position="4"/>
        <end position="288"/>
    </location>
</feature>
<comment type="caution">
    <text evidence="13">The sequence shown here is derived from an EMBL/GenBank/DDBJ whole genome shotgun (WGS) entry which is preliminary data.</text>
</comment>
<dbReference type="Pfam" id="PF01050">
    <property type="entry name" value="MannoseP_isomer"/>
    <property type="match status" value="1"/>
</dbReference>
<comment type="catalytic activity">
    <reaction evidence="8">
        <text>alpha-D-mannose 1-phosphate + GTP + H(+) = GDP-alpha-D-mannose + diphosphate</text>
        <dbReference type="Rhea" id="RHEA:15229"/>
        <dbReference type="ChEBI" id="CHEBI:15378"/>
        <dbReference type="ChEBI" id="CHEBI:33019"/>
        <dbReference type="ChEBI" id="CHEBI:37565"/>
        <dbReference type="ChEBI" id="CHEBI:57527"/>
        <dbReference type="ChEBI" id="CHEBI:58409"/>
        <dbReference type="EC" id="2.7.7.13"/>
    </reaction>
</comment>
<evidence type="ECO:0000256" key="6">
    <source>
        <dbReference type="ARBA" id="ARBA00022741"/>
    </source>
</evidence>
<dbReference type="GO" id="GO:0004475">
    <property type="term" value="F:mannose-1-phosphate guanylyltransferase (GTP) activity"/>
    <property type="evidence" value="ECO:0007669"/>
    <property type="project" value="UniProtKB-EC"/>
</dbReference>
<evidence type="ECO:0000313" key="13">
    <source>
        <dbReference type="EMBL" id="MBE8717380.1"/>
    </source>
</evidence>
<dbReference type="FunFam" id="3.90.550.10:FF:000046">
    <property type="entry name" value="Mannose-1-phosphate guanylyltransferase (GDP)"/>
    <property type="match status" value="1"/>
</dbReference>
<evidence type="ECO:0000256" key="1">
    <source>
        <dbReference type="ARBA" id="ARBA00004823"/>
    </source>
</evidence>
<protein>
    <recommendedName>
        <fullName evidence="3">mannose-1-phosphate guanylyltransferase</fullName>
        <ecNumber evidence="3">2.7.7.13</ecNumber>
    </recommendedName>
</protein>
<evidence type="ECO:0000259" key="12">
    <source>
        <dbReference type="Pfam" id="PF22640"/>
    </source>
</evidence>
<evidence type="ECO:0000256" key="4">
    <source>
        <dbReference type="ARBA" id="ARBA00022679"/>
    </source>
</evidence>
<keyword evidence="7" id="KW-0342">GTP-binding</keyword>
<evidence type="ECO:0000256" key="2">
    <source>
        <dbReference type="ARBA" id="ARBA00006115"/>
    </source>
</evidence>
<comment type="similarity">
    <text evidence="2 9">Belongs to the mannose-6-phosphate isomerase type 2 family.</text>
</comment>
<dbReference type="CDD" id="cd02213">
    <property type="entry name" value="cupin_PMI_typeII_C"/>
    <property type="match status" value="1"/>
</dbReference>
<dbReference type="InterPro" id="IPR006375">
    <property type="entry name" value="Man1P_GuaTrfase/Man6P_Isoase"/>
</dbReference>
<dbReference type="Pfam" id="PF22640">
    <property type="entry name" value="ManC_GMP_beta-helix"/>
    <property type="match status" value="1"/>
</dbReference>
<dbReference type="InterPro" id="IPR049577">
    <property type="entry name" value="GMPP_N"/>
</dbReference>
<dbReference type="RefSeq" id="WP_193909197.1">
    <property type="nucleotide sequence ID" value="NZ_PRDL01000001.1"/>
</dbReference>
<organism evidence="13 14">
    <name type="scientific">Cellvibrio polysaccharolyticus</name>
    <dbReference type="NCBI Taxonomy" id="2082724"/>
    <lineage>
        <taxon>Bacteria</taxon>
        <taxon>Pseudomonadati</taxon>
        <taxon>Pseudomonadota</taxon>
        <taxon>Gammaproteobacteria</taxon>
        <taxon>Cellvibrionales</taxon>
        <taxon>Cellvibrionaceae</taxon>
        <taxon>Cellvibrio</taxon>
    </lineage>
</organism>
<dbReference type="GO" id="GO:0009298">
    <property type="term" value="P:GDP-mannose biosynthetic process"/>
    <property type="evidence" value="ECO:0007669"/>
    <property type="project" value="TreeGrafter"/>
</dbReference>
<evidence type="ECO:0000256" key="3">
    <source>
        <dbReference type="ARBA" id="ARBA00012387"/>
    </source>
</evidence>
<keyword evidence="14" id="KW-1185">Reference proteome</keyword>
<feature type="domain" description="MannoseP isomerase/GMP-like beta-helix" evidence="12">
    <location>
        <begin position="296"/>
        <end position="347"/>
    </location>
</feature>
<keyword evidence="4 13" id="KW-0808">Transferase</keyword>
<feature type="domain" description="Mannose-6-phosphate isomerase type II C-terminal" evidence="11">
    <location>
        <begin position="353"/>
        <end position="467"/>
    </location>
</feature>
<dbReference type="InterPro" id="IPR005835">
    <property type="entry name" value="NTP_transferase_dom"/>
</dbReference>
<dbReference type="FunFam" id="2.60.120.10:FF:000032">
    <property type="entry name" value="Mannose-1-phosphate guanylyltransferase/mannose-6-phosphate isomerase"/>
    <property type="match status" value="1"/>
</dbReference>
<evidence type="ECO:0000256" key="5">
    <source>
        <dbReference type="ARBA" id="ARBA00022695"/>
    </source>
</evidence>
<evidence type="ECO:0000256" key="7">
    <source>
        <dbReference type="ARBA" id="ARBA00023134"/>
    </source>
</evidence>
<evidence type="ECO:0000259" key="10">
    <source>
        <dbReference type="Pfam" id="PF00483"/>
    </source>
</evidence>
<dbReference type="InterPro" id="IPR029044">
    <property type="entry name" value="Nucleotide-diphossugar_trans"/>
</dbReference>
<comment type="pathway">
    <text evidence="1">Nucleotide-sugar biosynthesis; GDP-alpha-D-mannose biosynthesis; GDP-alpha-D-mannose from alpha-D-mannose 1-phosphate (GTP route): step 1/1.</text>
</comment>
<dbReference type="Gene3D" id="2.60.120.10">
    <property type="entry name" value="Jelly Rolls"/>
    <property type="match status" value="1"/>
</dbReference>
<gene>
    <name evidence="13" type="ORF">C4F51_09285</name>
</gene>
<keyword evidence="5 13" id="KW-0548">Nucleotidyltransferase</keyword>
<keyword evidence="6" id="KW-0547">Nucleotide-binding</keyword>
<keyword evidence="13" id="KW-0413">Isomerase</keyword>
<dbReference type="SUPFAM" id="SSF51182">
    <property type="entry name" value="RmlC-like cupins"/>
    <property type="match status" value="1"/>
</dbReference>
<dbReference type="SUPFAM" id="SSF53448">
    <property type="entry name" value="Nucleotide-diphospho-sugar transferases"/>
    <property type="match status" value="1"/>
</dbReference>
<dbReference type="PANTHER" id="PTHR46390:SF1">
    <property type="entry name" value="MANNOSE-1-PHOSPHATE GUANYLYLTRANSFERASE"/>
    <property type="match status" value="1"/>
</dbReference>
<dbReference type="Pfam" id="PF00483">
    <property type="entry name" value="NTP_transferase"/>
    <property type="match status" value="1"/>
</dbReference>
<dbReference type="GO" id="GO:0000271">
    <property type="term" value="P:polysaccharide biosynthetic process"/>
    <property type="evidence" value="ECO:0007669"/>
    <property type="project" value="InterPro"/>
</dbReference>
<evidence type="ECO:0000256" key="9">
    <source>
        <dbReference type="RuleBase" id="RU004190"/>
    </source>
</evidence>
<dbReference type="Proteomes" id="UP000652567">
    <property type="component" value="Unassembled WGS sequence"/>
</dbReference>
<dbReference type="EMBL" id="PRDL01000001">
    <property type="protein sequence ID" value="MBE8717380.1"/>
    <property type="molecule type" value="Genomic_DNA"/>
</dbReference>
<sequence length="474" mass="52477">MIIPVILAGGSGSRLWPLSRHHYPKQLLKLFGDKTMLQQTLLRLQGLEDMAAPIVVCNEAHRFMVAEQLLEIDMHDAVILLEPVARNTAPALALAAIQAQQADPTAVLLVLSADHMIREVDVFLQAVRKAVSGAKQGALVTFGVQPSHAETGYGYIKTATTTLSSDSALLAVEKFVEKPNLATAEAYLQAGCYYWNSGMFVFRGDVFLDELKAQSPEVVQYAESAHRLAVKDLDFIRVDKKTFAQAPNISIDYALMEKSNNVSCVPLDAGWSDVGDWRSFSELSEKDAEGNSFIGDSIDISSTNTLVFSRDKLVATLGVNNLMIINTPDAVLIADKSRAQDVKSVISHIEQQQRSEHLQHREVYRPWGCFDAIDDGDRYQVNRIRVKPGASLSLQIHHHRAEHWIVVKGVALVQKGDEVMLLSENESTYIPVGVKHRLSNPGKIPLEIIEVQSGSYLKDDDVIRYEDSYGRSSL</sequence>
<evidence type="ECO:0000259" key="11">
    <source>
        <dbReference type="Pfam" id="PF01050"/>
    </source>
</evidence>
<dbReference type="InterPro" id="IPR014710">
    <property type="entry name" value="RmlC-like_jellyroll"/>
</dbReference>
<accession>A0A928V543</accession>
<name>A0A928V543_9GAMM</name>
<reference evidence="13" key="1">
    <citation type="submission" date="2018-07" db="EMBL/GenBank/DDBJ databases">
        <title>Genome assembly of strain Ka43.</title>
        <authorList>
            <person name="Kukolya J."/>
            <person name="Nagy I."/>
            <person name="Horvath B."/>
            <person name="Toth A."/>
        </authorList>
    </citation>
    <scope>NUCLEOTIDE SEQUENCE</scope>
    <source>
        <strain evidence="13">KB43</strain>
    </source>
</reference>
<dbReference type="NCBIfam" id="TIGR01479">
    <property type="entry name" value="GMP_PMI"/>
    <property type="match status" value="1"/>
</dbReference>
<dbReference type="Gene3D" id="3.90.550.10">
    <property type="entry name" value="Spore Coat Polysaccharide Biosynthesis Protein SpsA, Chain A"/>
    <property type="match status" value="1"/>
</dbReference>
<dbReference type="InterPro" id="IPR001538">
    <property type="entry name" value="Man6P_isomerase-2_C"/>
</dbReference>
<dbReference type="InterPro" id="IPR011051">
    <property type="entry name" value="RmlC_Cupin_sf"/>
</dbReference>
<dbReference type="CDD" id="cd02509">
    <property type="entry name" value="GDP-M1P_Guanylyltransferase"/>
    <property type="match status" value="1"/>
</dbReference>
<proteinExistence type="inferred from homology"/>
<dbReference type="InterPro" id="IPR051161">
    <property type="entry name" value="Mannose-6P_isomerase_type2"/>
</dbReference>
<dbReference type="EC" id="2.7.7.13" evidence="3"/>
<dbReference type="PANTHER" id="PTHR46390">
    <property type="entry name" value="MANNOSE-1-PHOSPHATE GUANYLYLTRANSFERASE"/>
    <property type="match status" value="1"/>
</dbReference>
<evidence type="ECO:0000313" key="14">
    <source>
        <dbReference type="Proteomes" id="UP000652567"/>
    </source>
</evidence>